<dbReference type="PANTHER" id="PTHR37783:SF1">
    <property type="entry name" value="MEMBRANE PROTEIN, PUTATIVE (AFU_ORTHOLOGUE AFUA_1G04315)-RELATED"/>
    <property type="match status" value="1"/>
</dbReference>
<dbReference type="Pfam" id="PF10615">
    <property type="entry name" value="DUF2470"/>
    <property type="match status" value="1"/>
</dbReference>
<keyword evidence="1" id="KW-0812">Transmembrane</keyword>
<keyword evidence="1" id="KW-1133">Transmembrane helix</keyword>
<feature type="domain" description="DUF2470" evidence="2">
    <location>
        <begin position="14"/>
        <end position="88"/>
    </location>
</feature>
<organism evidence="3 4">
    <name type="scientific">Coniophora puteana (strain RWD-64-598)</name>
    <name type="common">Brown rot fungus</name>
    <dbReference type="NCBI Taxonomy" id="741705"/>
    <lineage>
        <taxon>Eukaryota</taxon>
        <taxon>Fungi</taxon>
        <taxon>Dikarya</taxon>
        <taxon>Basidiomycota</taxon>
        <taxon>Agaricomycotina</taxon>
        <taxon>Agaricomycetes</taxon>
        <taxon>Agaricomycetidae</taxon>
        <taxon>Boletales</taxon>
        <taxon>Coniophorineae</taxon>
        <taxon>Coniophoraceae</taxon>
        <taxon>Coniophora</taxon>
    </lineage>
</organism>
<dbReference type="Gene3D" id="3.20.180.10">
    <property type="entry name" value="PNP-oxidase-like"/>
    <property type="match status" value="1"/>
</dbReference>
<evidence type="ECO:0000256" key="1">
    <source>
        <dbReference type="SAM" id="Phobius"/>
    </source>
</evidence>
<dbReference type="InterPro" id="IPR037119">
    <property type="entry name" value="Haem_oxidase_HugZ-like_sf"/>
</dbReference>
<comment type="caution">
    <text evidence="3">The sequence shown here is derived from an EMBL/GenBank/DDBJ whole genome shotgun (WGS) entry which is preliminary data.</text>
</comment>
<dbReference type="KEGG" id="cput:CONPUDRAFT_124866"/>
<evidence type="ECO:0000259" key="2">
    <source>
        <dbReference type="Pfam" id="PF10615"/>
    </source>
</evidence>
<dbReference type="RefSeq" id="XP_007769188.1">
    <property type="nucleotide sequence ID" value="XM_007770998.1"/>
</dbReference>
<keyword evidence="1" id="KW-0472">Membrane</keyword>
<dbReference type="Proteomes" id="UP000053558">
    <property type="component" value="Unassembled WGS sequence"/>
</dbReference>
<protein>
    <recommendedName>
        <fullName evidence="2">DUF2470 domain-containing protein</fullName>
    </recommendedName>
</protein>
<dbReference type="PANTHER" id="PTHR37783">
    <property type="entry name" value="MEMBRANE PROTEIN, PUTATIVE (AFU_ORTHOLOGUE AFUA_1G04315)-RELATED"/>
    <property type="match status" value="1"/>
</dbReference>
<sequence>MSNPNDTVAPKSGFLCMYMSNHPDTLVAYVKHYGKVPGKVKSAKMTSIDQQVMTLSYELQNGTGGTTRVVFDPPLLGYEEVKPRLIAMTAEAQEALGMIKAPVLTSFKPPLAGMLRTTLTISGLAYILCPPHGTHLAFMPARMLQESIGFSLSYKAVLGFTAFLHGLEALYALSLCRKSVRGFVPTTLYVVSTLIWGFPIWISLKKRIQAARIDSVMKTE</sequence>
<dbReference type="EMBL" id="JH711579">
    <property type="protein sequence ID" value="EIW80171.1"/>
    <property type="molecule type" value="Genomic_DNA"/>
</dbReference>
<dbReference type="Pfam" id="PF14934">
    <property type="entry name" value="TMEM254"/>
    <property type="match status" value="1"/>
</dbReference>
<dbReference type="GeneID" id="19199857"/>
<dbReference type="AlphaFoldDB" id="A0A5M3MNH1"/>
<evidence type="ECO:0000313" key="3">
    <source>
        <dbReference type="EMBL" id="EIW80171.1"/>
    </source>
</evidence>
<keyword evidence="4" id="KW-1185">Reference proteome</keyword>
<dbReference type="OrthoDB" id="5553410at2759"/>
<proteinExistence type="predicted"/>
<name>A0A5M3MNH1_CONPW</name>
<dbReference type="InterPro" id="IPR028110">
    <property type="entry name" value="TMEM254"/>
</dbReference>
<evidence type="ECO:0000313" key="4">
    <source>
        <dbReference type="Proteomes" id="UP000053558"/>
    </source>
</evidence>
<dbReference type="InterPro" id="IPR019595">
    <property type="entry name" value="DUF2470"/>
</dbReference>
<feature type="transmembrane region" description="Helical" evidence="1">
    <location>
        <begin position="186"/>
        <end position="204"/>
    </location>
</feature>
<reference evidence="4" key="1">
    <citation type="journal article" date="2012" name="Science">
        <title>The Paleozoic origin of enzymatic lignin decomposition reconstructed from 31 fungal genomes.</title>
        <authorList>
            <person name="Floudas D."/>
            <person name="Binder M."/>
            <person name="Riley R."/>
            <person name="Barry K."/>
            <person name="Blanchette R.A."/>
            <person name="Henrissat B."/>
            <person name="Martinez A.T."/>
            <person name="Otillar R."/>
            <person name="Spatafora J.W."/>
            <person name="Yadav J.S."/>
            <person name="Aerts A."/>
            <person name="Benoit I."/>
            <person name="Boyd A."/>
            <person name="Carlson A."/>
            <person name="Copeland A."/>
            <person name="Coutinho P.M."/>
            <person name="de Vries R.P."/>
            <person name="Ferreira P."/>
            <person name="Findley K."/>
            <person name="Foster B."/>
            <person name="Gaskell J."/>
            <person name="Glotzer D."/>
            <person name="Gorecki P."/>
            <person name="Heitman J."/>
            <person name="Hesse C."/>
            <person name="Hori C."/>
            <person name="Igarashi K."/>
            <person name="Jurgens J.A."/>
            <person name="Kallen N."/>
            <person name="Kersten P."/>
            <person name="Kohler A."/>
            <person name="Kuees U."/>
            <person name="Kumar T.K.A."/>
            <person name="Kuo A."/>
            <person name="LaButti K."/>
            <person name="Larrondo L.F."/>
            <person name="Lindquist E."/>
            <person name="Ling A."/>
            <person name="Lombard V."/>
            <person name="Lucas S."/>
            <person name="Lundell T."/>
            <person name="Martin R."/>
            <person name="McLaughlin D.J."/>
            <person name="Morgenstern I."/>
            <person name="Morin E."/>
            <person name="Murat C."/>
            <person name="Nagy L.G."/>
            <person name="Nolan M."/>
            <person name="Ohm R.A."/>
            <person name="Patyshakuliyeva A."/>
            <person name="Rokas A."/>
            <person name="Ruiz-Duenas F.J."/>
            <person name="Sabat G."/>
            <person name="Salamov A."/>
            <person name="Samejima M."/>
            <person name="Schmutz J."/>
            <person name="Slot J.C."/>
            <person name="St John F."/>
            <person name="Stenlid J."/>
            <person name="Sun H."/>
            <person name="Sun S."/>
            <person name="Syed K."/>
            <person name="Tsang A."/>
            <person name="Wiebenga A."/>
            <person name="Young D."/>
            <person name="Pisabarro A."/>
            <person name="Eastwood D.C."/>
            <person name="Martin F."/>
            <person name="Cullen D."/>
            <person name="Grigoriev I.V."/>
            <person name="Hibbett D.S."/>
        </authorList>
    </citation>
    <scope>NUCLEOTIDE SEQUENCE [LARGE SCALE GENOMIC DNA]</scope>
    <source>
        <strain evidence="4">RWD-64-598 SS2</strain>
    </source>
</reference>
<accession>A0A5M3MNH1</accession>
<gene>
    <name evidence="3" type="ORF">CONPUDRAFT_124866</name>
</gene>
<dbReference type="OMA" id="APINSAC"/>
<feature type="transmembrane region" description="Helical" evidence="1">
    <location>
        <begin position="152"/>
        <end position="174"/>
    </location>
</feature>